<evidence type="ECO:0000256" key="1">
    <source>
        <dbReference type="SAM" id="MobiDB-lite"/>
    </source>
</evidence>
<dbReference type="KEGG" id="npe:Natpe_4313"/>
<feature type="region of interest" description="Disordered" evidence="1">
    <location>
        <begin position="1"/>
        <end position="27"/>
    </location>
</feature>
<dbReference type="InterPro" id="IPR058452">
    <property type="entry name" value="DUF8139"/>
</dbReference>
<feature type="compositionally biased region" description="Basic and acidic residues" evidence="1">
    <location>
        <begin position="16"/>
        <end position="27"/>
    </location>
</feature>
<gene>
    <name evidence="3" type="ordered locus">Natpe_4313</name>
    <name evidence="4" type="ORF">C488_20957</name>
</gene>
<keyword evidence="6" id="KW-1185">Reference proteome</keyword>
<evidence type="ECO:0000259" key="2">
    <source>
        <dbReference type="Pfam" id="PF26460"/>
    </source>
</evidence>
<evidence type="ECO:0000313" key="4">
    <source>
        <dbReference type="EMBL" id="ELY69197.1"/>
    </source>
</evidence>
<accession>L0JRZ6</accession>
<reference evidence="5" key="1">
    <citation type="submission" date="2012-02" db="EMBL/GenBank/DDBJ databases">
        <title>Complete sequence of plasmid 2 of Natrinema pellirubrum DSM 15624.</title>
        <authorList>
            <person name="Lucas S."/>
            <person name="Han J."/>
            <person name="Lapidus A."/>
            <person name="Cheng J.-F."/>
            <person name="Goodwin L."/>
            <person name="Pitluck S."/>
            <person name="Peters L."/>
            <person name="Teshima H."/>
            <person name="Detter J.C."/>
            <person name="Han C."/>
            <person name="Tapia R."/>
            <person name="Land M."/>
            <person name="Hauser L."/>
            <person name="Kyrpides N."/>
            <person name="Ivanova N."/>
            <person name="Pagani I."/>
            <person name="Sproer C."/>
            <person name="Anderson I."/>
            <person name="Woyke T."/>
        </authorList>
    </citation>
    <scope>NUCLEOTIDE SEQUENCE [LARGE SCALE GENOMIC DNA]</scope>
    <source>
        <strain evidence="5">DSM 15624 / JCM 10476 / NCIMB 786</strain>
        <plasmid evidence="5">pNATPE02</plasmid>
    </source>
</reference>
<dbReference type="AlphaFoldDB" id="L0JRZ6"/>
<evidence type="ECO:0000313" key="3">
    <source>
        <dbReference type="EMBL" id="AGB34014.1"/>
    </source>
</evidence>
<geneLocation type="plasmid" evidence="3 5">
    <name>pNATPE02</name>
</geneLocation>
<evidence type="ECO:0000313" key="6">
    <source>
        <dbReference type="Proteomes" id="UP000011593"/>
    </source>
</evidence>
<proteinExistence type="predicted"/>
<reference evidence="3" key="2">
    <citation type="submission" date="2012-02" db="EMBL/GenBank/DDBJ databases">
        <title>Complete sequence of plasmid 2 of Natrinema pellirubrum DSM 15624.</title>
        <authorList>
            <consortium name="US DOE Joint Genome Institute"/>
            <person name="Lucas S."/>
            <person name="Han J."/>
            <person name="Lapidus A."/>
            <person name="Cheng J.-F."/>
            <person name="Goodwin L."/>
            <person name="Pitluck S."/>
            <person name="Peters L."/>
            <person name="Teshima H."/>
            <person name="Detter J.C."/>
            <person name="Han C."/>
            <person name="Tapia R."/>
            <person name="Land M."/>
            <person name="Hauser L."/>
            <person name="Kyrpides N."/>
            <person name="Ivanova N."/>
            <person name="Pagani I."/>
            <person name="Sproer C."/>
            <person name="Anderson I."/>
            <person name="Woyke T."/>
        </authorList>
    </citation>
    <scope>NUCLEOTIDE SEQUENCE</scope>
    <source>
        <strain evidence="3">DSM 15624</strain>
        <plasmid evidence="3">pNATPE02</plasmid>
    </source>
</reference>
<feature type="domain" description="DUF8139" evidence="2">
    <location>
        <begin position="10"/>
        <end position="81"/>
    </location>
</feature>
<sequence>MEDIPQPASDPYDPGDSVRVHLGPDDPDSRFHGVRCEVVDRFSDNLDRETGRDSDRFTYRVRSVDGDVLPVEFRHADLVPKE</sequence>
<dbReference type="Proteomes" id="UP000011593">
    <property type="component" value="Unassembled WGS sequence"/>
</dbReference>
<evidence type="ECO:0000313" key="5">
    <source>
        <dbReference type="Proteomes" id="UP000010843"/>
    </source>
</evidence>
<organism evidence="3 5">
    <name type="scientific">Natrinema pellirubrum (strain DSM 15624 / CIP 106293 / JCM 10476 / NCIMB 786 / 157)</name>
    <dbReference type="NCBI Taxonomy" id="797303"/>
    <lineage>
        <taxon>Archaea</taxon>
        <taxon>Methanobacteriati</taxon>
        <taxon>Methanobacteriota</taxon>
        <taxon>Stenosarchaea group</taxon>
        <taxon>Halobacteria</taxon>
        <taxon>Halobacteriales</taxon>
        <taxon>Natrialbaceae</taxon>
        <taxon>Natrinema</taxon>
    </lineage>
</organism>
<dbReference type="EMBL" id="AOIE01000123">
    <property type="protein sequence ID" value="ELY69197.1"/>
    <property type="molecule type" value="Genomic_DNA"/>
</dbReference>
<keyword evidence="3" id="KW-0614">Plasmid</keyword>
<dbReference type="Proteomes" id="UP000010843">
    <property type="component" value="Plasmid pNATPE02"/>
</dbReference>
<dbReference type="EMBL" id="CP003374">
    <property type="protein sequence ID" value="AGB34014.1"/>
    <property type="molecule type" value="Genomic_DNA"/>
</dbReference>
<name>L0JRZ6_NATP1</name>
<dbReference type="HOGENOM" id="CLU_187345_0_0_2"/>
<reference evidence="4 6" key="3">
    <citation type="journal article" date="2014" name="PLoS Genet.">
        <title>Phylogenetically driven sequencing of extremely halophilic archaea reveals strategies for static and dynamic osmo-response.</title>
        <authorList>
            <person name="Becker E.A."/>
            <person name="Seitzer P.M."/>
            <person name="Tritt A."/>
            <person name="Larsen D."/>
            <person name="Krusor M."/>
            <person name="Yao A.I."/>
            <person name="Wu D."/>
            <person name="Madern D."/>
            <person name="Eisen J.A."/>
            <person name="Darling A.E."/>
            <person name="Facciotti M.T."/>
        </authorList>
    </citation>
    <scope>NUCLEOTIDE SEQUENCE [LARGE SCALE GENOMIC DNA]</scope>
    <source>
        <strain evidence="4 6">DSM 15624</strain>
    </source>
</reference>
<protein>
    <recommendedName>
        <fullName evidence="2">DUF8139 domain-containing protein</fullName>
    </recommendedName>
</protein>
<dbReference type="Pfam" id="PF26460">
    <property type="entry name" value="DUF8139"/>
    <property type="match status" value="1"/>
</dbReference>